<protein>
    <submittedName>
        <fullName evidence="2">Uncharacterized protein</fullName>
    </submittedName>
</protein>
<gene>
    <name evidence="2" type="ORF">PSTG_13741</name>
</gene>
<keyword evidence="3" id="KW-1185">Reference proteome</keyword>
<evidence type="ECO:0000313" key="3">
    <source>
        <dbReference type="Proteomes" id="UP000054564"/>
    </source>
</evidence>
<comment type="caution">
    <text evidence="2">The sequence shown here is derived from an EMBL/GenBank/DDBJ whole genome shotgun (WGS) entry which is preliminary data.</text>
</comment>
<proteinExistence type="predicted"/>
<organism evidence="2 3">
    <name type="scientific">Puccinia striiformis f. sp. tritici PST-78</name>
    <dbReference type="NCBI Taxonomy" id="1165861"/>
    <lineage>
        <taxon>Eukaryota</taxon>
        <taxon>Fungi</taxon>
        <taxon>Dikarya</taxon>
        <taxon>Basidiomycota</taxon>
        <taxon>Pucciniomycotina</taxon>
        <taxon>Pucciniomycetes</taxon>
        <taxon>Pucciniales</taxon>
        <taxon>Pucciniaceae</taxon>
        <taxon>Puccinia</taxon>
    </lineage>
</organism>
<feature type="region of interest" description="Disordered" evidence="1">
    <location>
        <begin position="58"/>
        <end position="77"/>
    </location>
</feature>
<accession>A0A0L0V0T8</accession>
<dbReference type="AlphaFoldDB" id="A0A0L0V0T8"/>
<sequence>MVALGKDDREEVGWLCSDDTEPCLLNPAGAAGEGGGAGLWGSTPALLLQMYYTDKARTSPAGLGTKPTGARGDGGIARSKGCGVGGLTRTSSSVVRSKILETQIKNHAGWATLKGRALCSGALSAIRRPGGVMGTPGQNIGESRLGVK</sequence>
<reference evidence="3" key="1">
    <citation type="submission" date="2014-03" db="EMBL/GenBank/DDBJ databases">
        <title>The Genome Sequence of Puccinia striiformis f. sp. tritici PST-78.</title>
        <authorList>
            <consortium name="The Broad Institute Genome Sequencing Platform"/>
            <person name="Cuomo C."/>
            <person name="Hulbert S."/>
            <person name="Chen X."/>
            <person name="Walker B."/>
            <person name="Young S.K."/>
            <person name="Zeng Q."/>
            <person name="Gargeya S."/>
            <person name="Fitzgerald M."/>
            <person name="Haas B."/>
            <person name="Abouelleil A."/>
            <person name="Alvarado L."/>
            <person name="Arachchi H.M."/>
            <person name="Berlin A.M."/>
            <person name="Chapman S.B."/>
            <person name="Goldberg J."/>
            <person name="Griggs A."/>
            <person name="Gujja S."/>
            <person name="Hansen M."/>
            <person name="Howarth C."/>
            <person name="Imamovic A."/>
            <person name="Larimer J."/>
            <person name="McCowan C."/>
            <person name="Montmayeur A."/>
            <person name="Murphy C."/>
            <person name="Neiman D."/>
            <person name="Pearson M."/>
            <person name="Priest M."/>
            <person name="Roberts A."/>
            <person name="Saif S."/>
            <person name="Shea T."/>
            <person name="Sisk P."/>
            <person name="Sykes S."/>
            <person name="Wortman J."/>
            <person name="Nusbaum C."/>
            <person name="Birren B."/>
        </authorList>
    </citation>
    <scope>NUCLEOTIDE SEQUENCE [LARGE SCALE GENOMIC DNA]</scope>
    <source>
        <strain evidence="3">race PST-78</strain>
    </source>
</reference>
<evidence type="ECO:0000256" key="1">
    <source>
        <dbReference type="SAM" id="MobiDB-lite"/>
    </source>
</evidence>
<name>A0A0L0V0T8_9BASI</name>
<evidence type="ECO:0000313" key="2">
    <source>
        <dbReference type="EMBL" id="KNE92893.1"/>
    </source>
</evidence>
<dbReference type="EMBL" id="AJIL01000151">
    <property type="protein sequence ID" value="KNE92893.1"/>
    <property type="molecule type" value="Genomic_DNA"/>
</dbReference>
<dbReference type="Proteomes" id="UP000054564">
    <property type="component" value="Unassembled WGS sequence"/>
</dbReference>